<dbReference type="PANTHER" id="PTHR44019">
    <property type="entry name" value="WD REPEAT-CONTAINING PROTEIN 55"/>
    <property type="match status" value="1"/>
</dbReference>
<dbReference type="Gene3D" id="2.130.10.10">
    <property type="entry name" value="YVTN repeat-like/Quinoprotein amine dehydrogenase"/>
    <property type="match status" value="2"/>
</dbReference>
<dbReference type="SUPFAM" id="SSF50978">
    <property type="entry name" value="WD40 repeat-like"/>
    <property type="match status" value="1"/>
</dbReference>
<dbReference type="KEGG" id="tut:107364186"/>
<keyword evidence="1 3" id="KW-0853">WD repeat</keyword>
<evidence type="ECO:0000256" key="2">
    <source>
        <dbReference type="ARBA" id="ARBA00022737"/>
    </source>
</evidence>
<feature type="repeat" description="WD" evidence="3">
    <location>
        <begin position="10"/>
        <end position="42"/>
    </location>
</feature>
<evidence type="ECO:0000256" key="1">
    <source>
        <dbReference type="ARBA" id="ARBA00022574"/>
    </source>
</evidence>
<dbReference type="OrthoDB" id="1602884at2759"/>
<keyword evidence="5" id="KW-1185">Reference proteome</keyword>
<evidence type="ECO:0000313" key="4">
    <source>
        <dbReference type="EnsemblMetazoa" id="tetur11g03080.1"/>
    </source>
</evidence>
<name>T1KH47_TETUR</name>
<dbReference type="EMBL" id="CAEY01000073">
    <property type="status" value="NOT_ANNOTATED_CDS"/>
    <property type="molecule type" value="Genomic_DNA"/>
</dbReference>
<dbReference type="Pfam" id="PF00400">
    <property type="entry name" value="WD40"/>
    <property type="match status" value="2"/>
</dbReference>
<accession>T1KH47</accession>
<dbReference type="InterPro" id="IPR050505">
    <property type="entry name" value="WDR55/POC1"/>
</dbReference>
<evidence type="ECO:0000313" key="5">
    <source>
        <dbReference type="Proteomes" id="UP000015104"/>
    </source>
</evidence>
<dbReference type="PANTHER" id="PTHR44019:SF8">
    <property type="entry name" value="POC1 CENTRIOLAR PROTEIN HOMOLOG"/>
    <property type="match status" value="1"/>
</dbReference>
<reference evidence="5" key="1">
    <citation type="submission" date="2011-08" db="EMBL/GenBank/DDBJ databases">
        <authorList>
            <person name="Rombauts S."/>
        </authorList>
    </citation>
    <scope>NUCLEOTIDE SEQUENCE</scope>
    <source>
        <strain evidence="5">London</strain>
    </source>
</reference>
<reference evidence="4" key="2">
    <citation type="submission" date="2015-06" db="UniProtKB">
        <authorList>
            <consortium name="EnsemblMetazoa"/>
        </authorList>
    </citation>
    <scope>IDENTIFICATION</scope>
</reference>
<protein>
    <submittedName>
        <fullName evidence="4">Uncharacterized protein</fullName>
    </submittedName>
</protein>
<gene>
    <name evidence="4" type="primary">107364186</name>
</gene>
<dbReference type="HOGENOM" id="CLU_829785_0_0_1"/>
<dbReference type="PROSITE" id="PS50082">
    <property type="entry name" value="WD_REPEATS_2"/>
    <property type="match status" value="1"/>
</dbReference>
<dbReference type="OMA" id="SWPWCKG"/>
<organism evidence="4 5">
    <name type="scientific">Tetranychus urticae</name>
    <name type="common">Two-spotted spider mite</name>
    <dbReference type="NCBI Taxonomy" id="32264"/>
    <lineage>
        <taxon>Eukaryota</taxon>
        <taxon>Metazoa</taxon>
        <taxon>Ecdysozoa</taxon>
        <taxon>Arthropoda</taxon>
        <taxon>Chelicerata</taxon>
        <taxon>Arachnida</taxon>
        <taxon>Acari</taxon>
        <taxon>Acariformes</taxon>
        <taxon>Trombidiformes</taxon>
        <taxon>Prostigmata</taxon>
        <taxon>Eleutherengona</taxon>
        <taxon>Raphignathae</taxon>
        <taxon>Tetranychoidea</taxon>
        <taxon>Tetranychidae</taxon>
        <taxon>Tetranychus</taxon>
    </lineage>
</organism>
<dbReference type="Proteomes" id="UP000015104">
    <property type="component" value="Unassembled WGS sequence"/>
</dbReference>
<dbReference type="SMART" id="SM00320">
    <property type="entry name" value="WD40"/>
    <property type="match status" value="5"/>
</dbReference>
<dbReference type="InterPro" id="IPR015943">
    <property type="entry name" value="WD40/YVTN_repeat-like_dom_sf"/>
</dbReference>
<evidence type="ECO:0000256" key="3">
    <source>
        <dbReference type="PROSITE-ProRule" id="PRU00221"/>
    </source>
</evidence>
<dbReference type="STRING" id="32264.T1KH47"/>
<dbReference type="eggNOG" id="ENOG502R8JE">
    <property type="taxonomic scope" value="Eukaryota"/>
</dbReference>
<dbReference type="InterPro" id="IPR001680">
    <property type="entry name" value="WD40_rpt"/>
</dbReference>
<dbReference type="AlphaFoldDB" id="T1KH47"/>
<sequence length="342" mass="37987">MQGEGKPMFLRHHSKEVKGVVFSPTDRYLFTSGGNDGKINIYRAHNRGFHKHEMSFKLASPTTGRTITGLKFTPDGTKILASSTSHRLAVLDVHRGHQIQSYENCVGHCRGRAALATDPNNPNMVVCCGPNGKSLNLLDIRMPLPCEFLFDLHTSVIRDICFLNRSWPFVKSHQSGLVSLSGDGVCKTTTLEGLSLHTFSVGYESNSIATTPEDYGSSRSNGLKSHIVIGGDTISSYTPENAANEKHKKFNYINHYLIWKLKYTSNGSLLYSACAGGKVKRFRRMQNDHEYLGDVMVHKADVYDMDISPYNEFLVTASKDHTVGILHLGPPNHGDSSYYELT</sequence>
<keyword evidence="2" id="KW-0677">Repeat</keyword>
<dbReference type="EnsemblMetazoa" id="tetur11g03080.1">
    <property type="protein sequence ID" value="tetur11g03080.1"/>
    <property type="gene ID" value="tetur11g03080"/>
</dbReference>
<dbReference type="InterPro" id="IPR036322">
    <property type="entry name" value="WD40_repeat_dom_sf"/>
</dbReference>
<proteinExistence type="predicted"/>